<evidence type="ECO:0000313" key="2">
    <source>
        <dbReference type="Proteomes" id="UP000499080"/>
    </source>
</evidence>
<dbReference type="EMBL" id="BGPR01000004">
    <property type="protein sequence ID" value="GBL74189.1"/>
    <property type="molecule type" value="Genomic_DNA"/>
</dbReference>
<keyword evidence="2" id="KW-1185">Reference proteome</keyword>
<dbReference type="AlphaFoldDB" id="A0A4Y2A441"/>
<evidence type="ECO:0000313" key="1">
    <source>
        <dbReference type="EMBL" id="GBL74189.1"/>
    </source>
</evidence>
<accession>A0A4Y2A441</accession>
<comment type="caution">
    <text evidence="1">The sequence shown here is derived from an EMBL/GenBank/DDBJ whole genome shotgun (WGS) entry which is preliminary data.</text>
</comment>
<protein>
    <submittedName>
        <fullName evidence="1">Uncharacterized protein</fullName>
    </submittedName>
</protein>
<proteinExistence type="predicted"/>
<name>A0A4Y2A441_ARAVE</name>
<sequence>MTRTPELAPPSTNFRTTPADGRLATKYDLACNMTDLQRNLFQNLKALRLLTTRPPWPHISIDCLHYGDMNFLFLKRD</sequence>
<dbReference type="Proteomes" id="UP000499080">
    <property type="component" value="Unassembled WGS sequence"/>
</dbReference>
<reference evidence="1 2" key="1">
    <citation type="journal article" date="2019" name="Sci. Rep.">
        <title>Orb-weaving spider Araneus ventricosus genome elucidates the spidroin gene catalogue.</title>
        <authorList>
            <person name="Kono N."/>
            <person name="Nakamura H."/>
            <person name="Ohtoshi R."/>
            <person name="Moran D.A.P."/>
            <person name="Shinohara A."/>
            <person name="Yoshida Y."/>
            <person name="Fujiwara M."/>
            <person name="Mori M."/>
            <person name="Tomita M."/>
            <person name="Arakawa K."/>
        </authorList>
    </citation>
    <scope>NUCLEOTIDE SEQUENCE [LARGE SCALE GENOMIC DNA]</scope>
</reference>
<organism evidence="1 2">
    <name type="scientific">Araneus ventricosus</name>
    <name type="common">Orbweaver spider</name>
    <name type="synonym">Epeira ventricosa</name>
    <dbReference type="NCBI Taxonomy" id="182803"/>
    <lineage>
        <taxon>Eukaryota</taxon>
        <taxon>Metazoa</taxon>
        <taxon>Ecdysozoa</taxon>
        <taxon>Arthropoda</taxon>
        <taxon>Chelicerata</taxon>
        <taxon>Arachnida</taxon>
        <taxon>Araneae</taxon>
        <taxon>Araneomorphae</taxon>
        <taxon>Entelegynae</taxon>
        <taxon>Araneoidea</taxon>
        <taxon>Araneidae</taxon>
        <taxon>Araneus</taxon>
    </lineage>
</organism>
<gene>
    <name evidence="1" type="ORF">AVEN_231068_1</name>
</gene>